<protein>
    <submittedName>
        <fullName evidence="2">CLUMA_CG014675, isoform A</fullName>
    </submittedName>
</protein>
<reference evidence="2 3" key="1">
    <citation type="submission" date="2015-04" db="EMBL/GenBank/DDBJ databases">
        <authorList>
            <person name="Syromyatnikov M.Y."/>
            <person name="Popov V.N."/>
        </authorList>
    </citation>
    <scope>NUCLEOTIDE SEQUENCE [LARGE SCALE GENOMIC DNA]</scope>
</reference>
<keyword evidence="1" id="KW-0732">Signal</keyword>
<gene>
    <name evidence="2" type="ORF">CLUMA_CG014675</name>
</gene>
<dbReference type="AlphaFoldDB" id="A0A1J1IPF2"/>
<sequence length="171" mass="19234">MFIIIFLLIALIDKSFACNGYKLIQKRMENCDDSGKDVVRFLYKNSSLTLSNDCKLVPNFCIATLGYKTAMVSYKIWKNGVVILKGQKDMCGMFNTAGKDAKAIMKKLDVGDGCPFEPKLAICFDEKMTYSMDKFKPFMSVGLGGPMKTETKIEHDNGHSCFISEFELVKK</sequence>
<proteinExistence type="predicted"/>
<organism evidence="2 3">
    <name type="scientific">Clunio marinus</name>
    <dbReference type="NCBI Taxonomy" id="568069"/>
    <lineage>
        <taxon>Eukaryota</taxon>
        <taxon>Metazoa</taxon>
        <taxon>Ecdysozoa</taxon>
        <taxon>Arthropoda</taxon>
        <taxon>Hexapoda</taxon>
        <taxon>Insecta</taxon>
        <taxon>Pterygota</taxon>
        <taxon>Neoptera</taxon>
        <taxon>Endopterygota</taxon>
        <taxon>Diptera</taxon>
        <taxon>Nematocera</taxon>
        <taxon>Chironomoidea</taxon>
        <taxon>Chironomidae</taxon>
        <taxon>Clunio</taxon>
    </lineage>
</organism>
<name>A0A1J1IPF2_9DIPT</name>
<evidence type="ECO:0000313" key="2">
    <source>
        <dbReference type="EMBL" id="CRL01428.1"/>
    </source>
</evidence>
<evidence type="ECO:0000256" key="1">
    <source>
        <dbReference type="SAM" id="SignalP"/>
    </source>
</evidence>
<feature type="signal peptide" evidence="1">
    <location>
        <begin position="1"/>
        <end position="17"/>
    </location>
</feature>
<feature type="chain" id="PRO_5012588452" evidence="1">
    <location>
        <begin position="18"/>
        <end position="171"/>
    </location>
</feature>
<dbReference type="EMBL" id="CVRI01000055">
    <property type="protein sequence ID" value="CRL01428.1"/>
    <property type="molecule type" value="Genomic_DNA"/>
</dbReference>
<keyword evidence="3" id="KW-1185">Reference proteome</keyword>
<evidence type="ECO:0000313" key="3">
    <source>
        <dbReference type="Proteomes" id="UP000183832"/>
    </source>
</evidence>
<dbReference type="Proteomes" id="UP000183832">
    <property type="component" value="Unassembled WGS sequence"/>
</dbReference>
<dbReference type="OrthoDB" id="8184313at2759"/>
<accession>A0A1J1IPF2</accession>